<organism evidence="6 7">
    <name type="scientific">Athelia psychrophila</name>
    <dbReference type="NCBI Taxonomy" id="1759441"/>
    <lineage>
        <taxon>Eukaryota</taxon>
        <taxon>Fungi</taxon>
        <taxon>Dikarya</taxon>
        <taxon>Basidiomycota</taxon>
        <taxon>Agaricomycotina</taxon>
        <taxon>Agaricomycetes</taxon>
        <taxon>Agaricomycetidae</taxon>
        <taxon>Atheliales</taxon>
        <taxon>Atheliaceae</taxon>
        <taxon>Athelia</taxon>
    </lineage>
</organism>
<evidence type="ECO:0000256" key="1">
    <source>
        <dbReference type="ARBA" id="ARBA00004141"/>
    </source>
</evidence>
<keyword evidence="2 5" id="KW-0812">Transmembrane</keyword>
<evidence type="ECO:0000313" key="6">
    <source>
        <dbReference type="EMBL" id="KZP15498.1"/>
    </source>
</evidence>
<dbReference type="AlphaFoldDB" id="A0A166E8A0"/>
<feature type="transmembrane region" description="Helical" evidence="5">
    <location>
        <begin position="95"/>
        <end position="115"/>
    </location>
</feature>
<keyword evidence="4 5" id="KW-0472">Membrane</keyword>
<keyword evidence="3 5" id="KW-1133">Transmembrane helix</keyword>
<dbReference type="Gene3D" id="1.20.1250.20">
    <property type="entry name" value="MFS general substrate transporter like domains"/>
    <property type="match status" value="1"/>
</dbReference>
<feature type="transmembrane region" description="Helical" evidence="5">
    <location>
        <begin position="417"/>
        <end position="438"/>
    </location>
</feature>
<feature type="transmembrane region" description="Helical" evidence="5">
    <location>
        <begin position="283"/>
        <end position="303"/>
    </location>
</feature>
<keyword evidence="7" id="KW-1185">Reference proteome</keyword>
<evidence type="ECO:0000256" key="3">
    <source>
        <dbReference type="ARBA" id="ARBA00022989"/>
    </source>
</evidence>
<feature type="transmembrane region" description="Helical" evidence="5">
    <location>
        <begin position="149"/>
        <end position="167"/>
    </location>
</feature>
<dbReference type="STRING" id="436010.A0A166E8A0"/>
<dbReference type="GO" id="GO:0022857">
    <property type="term" value="F:transmembrane transporter activity"/>
    <property type="evidence" value="ECO:0007669"/>
    <property type="project" value="InterPro"/>
</dbReference>
<dbReference type="OrthoDB" id="2015447at2759"/>
<evidence type="ECO:0000256" key="2">
    <source>
        <dbReference type="ARBA" id="ARBA00022692"/>
    </source>
</evidence>
<feature type="transmembrane region" description="Helical" evidence="5">
    <location>
        <begin position="227"/>
        <end position="245"/>
    </location>
</feature>
<dbReference type="EMBL" id="KV417604">
    <property type="protein sequence ID" value="KZP15498.1"/>
    <property type="molecule type" value="Genomic_DNA"/>
</dbReference>
<dbReference type="GO" id="GO:0016020">
    <property type="term" value="C:membrane"/>
    <property type="evidence" value="ECO:0007669"/>
    <property type="project" value="UniProtKB-SubCell"/>
</dbReference>
<reference evidence="6 7" key="1">
    <citation type="journal article" date="2016" name="Mol. Biol. Evol.">
        <title>Comparative Genomics of Early-Diverging Mushroom-Forming Fungi Provides Insights into the Origins of Lignocellulose Decay Capabilities.</title>
        <authorList>
            <person name="Nagy L.G."/>
            <person name="Riley R."/>
            <person name="Tritt A."/>
            <person name="Adam C."/>
            <person name="Daum C."/>
            <person name="Floudas D."/>
            <person name="Sun H."/>
            <person name="Yadav J.S."/>
            <person name="Pangilinan J."/>
            <person name="Larsson K.H."/>
            <person name="Matsuura K."/>
            <person name="Barry K."/>
            <person name="Labutti K."/>
            <person name="Kuo R."/>
            <person name="Ohm R.A."/>
            <person name="Bhattacharya S.S."/>
            <person name="Shirouzu T."/>
            <person name="Yoshinaga Y."/>
            <person name="Martin F.M."/>
            <person name="Grigoriev I.V."/>
            <person name="Hibbett D.S."/>
        </authorList>
    </citation>
    <scope>NUCLEOTIDE SEQUENCE [LARGE SCALE GENOMIC DNA]</scope>
    <source>
        <strain evidence="6 7">CBS 109695</strain>
    </source>
</reference>
<evidence type="ECO:0000313" key="7">
    <source>
        <dbReference type="Proteomes" id="UP000076532"/>
    </source>
</evidence>
<name>A0A166E8A0_9AGAM</name>
<protein>
    <submittedName>
        <fullName evidence="6">MFS general substrate transporter</fullName>
    </submittedName>
</protein>
<dbReference type="InterPro" id="IPR051068">
    <property type="entry name" value="MFS_Domain-Containing_Protein"/>
</dbReference>
<feature type="transmembrane region" description="Helical" evidence="5">
    <location>
        <begin position="62"/>
        <end position="83"/>
    </location>
</feature>
<feature type="transmembrane region" description="Helical" evidence="5">
    <location>
        <begin position="379"/>
        <end position="405"/>
    </location>
</feature>
<evidence type="ECO:0000256" key="4">
    <source>
        <dbReference type="ARBA" id="ARBA00023136"/>
    </source>
</evidence>
<evidence type="ECO:0000256" key="5">
    <source>
        <dbReference type="SAM" id="Phobius"/>
    </source>
</evidence>
<sequence length="474" mass="51264">MSRTRVLSTAFNFKVPPILSSIGRQRANEQLERNNGNEAGSSVTMVDPSVEDEMKLPRLTSLVIVLLTSGLLQVSFFIIVSSSNEYATHLGGGSTFSGLVIGIPTVFSGLALLPMMKIDQGLYKRPLHFACGSALLGNALYALAYQTNFLYLILIGRIVSGFGFTFWMYSKKYCSDPRIVGVGRRTTLASYLVIGQGCGFALGPFIGGLLYKVGFASGLFNGYTSPAWLMTGVWAVWWLVAGLLYKDEAPPSSNTIELTPTATTAPSTPSTPEPVFRPTVRQYLVIATICWVAMMCFFILGAWEANIPVYGHSSPAFDWSPFAAGNFIALGGGIAFPFLFANLYLARRFQDRYVLALGTSLGTIGLLVMLALLKTENVNYGGFIVCWFMVALGFNIASTCTISLLSKQLPGSWNKRISLAIQYSNYLGRVAGATWGGAGLQVGMLNYVGVELLIAGIGITLFTVLWKDLKAKTG</sequence>
<dbReference type="InterPro" id="IPR036259">
    <property type="entry name" value="MFS_trans_sf"/>
</dbReference>
<proteinExistence type="predicted"/>
<comment type="subcellular location">
    <subcellularLocation>
        <location evidence="1">Membrane</location>
        <topology evidence="1">Multi-pass membrane protein</topology>
    </subcellularLocation>
</comment>
<dbReference type="Pfam" id="PF07690">
    <property type="entry name" value="MFS_1"/>
    <property type="match status" value="1"/>
</dbReference>
<dbReference type="SUPFAM" id="SSF103473">
    <property type="entry name" value="MFS general substrate transporter"/>
    <property type="match status" value="1"/>
</dbReference>
<feature type="transmembrane region" description="Helical" evidence="5">
    <location>
        <begin position="188"/>
        <end position="207"/>
    </location>
</feature>
<accession>A0A166E8A0</accession>
<feature type="transmembrane region" description="Helical" evidence="5">
    <location>
        <begin position="127"/>
        <end position="143"/>
    </location>
</feature>
<dbReference type="InterPro" id="IPR011701">
    <property type="entry name" value="MFS"/>
</dbReference>
<feature type="transmembrane region" description="Helical" evidence="5">
    <location>
        <begin position="444"/>
        <end position="466"/>
    </location>
</feature>
<feature type="transmembrane region" description="Helical" evidence="5">
    <location>
        <begin position="323"/>
        <end position="346"/>
    </location>
</feature>
<dbReference type="PANTHER" id="PTHR23510">
    <property type="entry name" value="INNER MEMBRANE TRANSPORT PROTEIN YAJR"/>
    <property type="match status" value="1"/>
</dbReference>
<feature type="transmembrane region" description="Helical" evidence="5">
    <location>
        <begin position="353"/>
        <end position="373"/>
    </location>
</feature>
<dbReference type="Proteomes" id="UP000076532">
    <property type="component" value="Unassembled WGS sequence"/>
</dbReference>
<dbReference type="PANTHER" id="PTHR23510:SF64">
    <property type="entry name" value="INNER MEMBRANE TRANSPORT PROTEIN YAJR"/>
    <property type="match status" value="1"/>
</dbReference>
<gene>
    <name evidence="6" type="ORF">FIBSPDRAFT_750114</name>
</gene>